<dbReference type="Pfam" id="PF13275">
    <property type="entry name" value="S4_2"/>
    <property type="match status" value="1"/>
</dbReference>
<dbReference type="Gene3D" id="3.10.290.10">
    <property type="entry name" value="RNA-binding S4 domain"/>
    <property type="match status" value="1"/>
</dbReference>
<sequence length="79" mass="8993">MKLASLVEPPGQAKDVFSAGRVEVNRQVETHRGTCLWHHDVGLVHPWCVRVLKEERLRATNAAKPQINASYYHAFSQEK</sequence>
<dbReference type="SUPFAM" id="SSF55174">
    <property type="entry name" value="Alpha-L RNA-binding motif"/>
    <property type="match status" value="1"/>
</dbReference>
<accession>A0ABS9HN87</accession>
<protein>
    <submittedName>
        <fullName evidence="1">RNA-binding S4 domain-containing protein</fullName>
    </submittedName>
</protein>
<organism evidence="1 2">
    <name type="scientific">Corynebacterium parakroppenstedtii</name>
    <dbReference type="NCBI Taxonomy" id="2828363"/>
    <lineage>
        <taxon>Bacteria</taxon>
        <taxon>Bacillati</taxon>
        <taxon>Actinomycetota</taxon>
        <taxon>Actinomycetes</taxon>
        <taxon>Mycobacteriales</taxon>
        <taxon>Corynebacteriaceae</taxon>
        <taxon>Corynebacterium</taxon>
    </lineage>
</organism>
<dbReference type="InterPro" id="IPR036986">
    <property type="entry name" value="S4_RNA-bd_sf"/>
</dbReference>
<gene>
    <name evidence="1" type="ORF">L3H44_10580</name>
</gene>
<evidence type="ECO:0000313" key="2">
    <source>
        <dbReference type="Proteomes" id="UP001200604"/>
    </source>
</evidence>
<keyword evidence="2" id="KW-1185">Reference proteome</keyword>
<dbReference type="RefSeq" id="WP_236881243.1">
    <property type="nucleotide sequence ID" value="NZ_JAFFSY010000002.1"/>
</dbReference>
<proteinExistence type="predicted"/>
<name>A0ABS9HN87_9CORY</name>
<evidence type="ECO:0000313" key="1">
    <source>
        <dbReference type="EMBL" id="MCF6774841.1"/>
    </source>
</evidence>
<dbReference type="Proteomes" id="UP001200604">
    <property type="component" value="Unassembled WGS sequence"/>
</dbReference>
<dbReference type="EMBL" id="JAKJKU010000006">
    <property type="protein sequence ID" value="MCF6774841.1"/>
    <property type="molecule type" value="Genomic_DNA"/>
</dbReference>
<comment type="caution">
    <text evidence="1">The sequence shown here is derived from an EMBL/GenBank/DDBJ whole genome shotgun (WGS) entry which is preliminary data.</text>
</comment>
<reference evidence="1 2" key="1">
    <citation type="submission" date="2022-01" db="EMBL/GenBank/DDBJ databases">
        <title>Identification and Characterization of Corynebacterium sp.</title>
        <authorList>
            <person name="Luo Q."/>
            <person name="Qu P."/>
            <person name="Chen Q."/>
        </authorList>
    </citation>
    <scope>NUCLEOTIDE SEQUENCE [LARGE SCALE GENOMIC DNA]</scope>
    <source>
        <strain evidence="1 2">MC-12</strain>
    </source>
</reference>